<accession>A0ABS5Z2V2</accession>
<dbReference type="RefSeq" id="WP_215792980.1">
    <property type="nucleotide sequence ID" value="NZ_JAHKKG010000012.1"/>
</dbReference>
<evidence type="ECO:0000259" key="1">
    <source>
        <dbReference type="Pfam" id="PF22738"/>
    </source>
</evidence>
<dbReference type="Pfam" id="PF22738">
    <property type="entry name" value="NNH7"/>
    <property type="match status" value="1"/>
</dbReference>
<keyword evidence="3" id="KW-1185">Reference proteome</keyword>
<dbReference type="SUPFAM" id="SSF52540">
    <property type="entry name" value="P-loop containing nucleoside triphosphate hydrolases"/>
    <property type="match status" value="1"/>
</dbReference>
<dbReference type="Gene3D" id="3.40.50.300">
    <property type="entry name" value="P-loop containing nucleotide triphosphate hydrolases"/>
    <property type="match status" value="1"/>
</dbReference>
<dbReference type="EMBL" id="JAHKKG010000012">
    <property type="protein sequence ID" value="MBU2668745.1"/>
    <property type="molecule type" value="Genomic_DNA"/>
</dbReference>
<proteinExistence type="predicted"/>
<dbReference type="Proteomes" id="UP001519654">
    <property type="component" value="Unassembled WGS sequence"/>
</dbReference>
<feature type="domain" description="NACHT N-terminal Helical" evidence="1">
    <location>
        <begin position="8"/>
        <end position="215"/>
    </location>
</feature>
<sequence>MLRPSSRRGLTYADAVHLLGAGDSPYITALGRIAGLPTAAVATATLSSVDLLAVRNEIVDWGQTVTRGLRERVTGLNRFDRTERLAAAHAVLVVSSFFEALGDAADEITLAEQVAIATSTAVESDRRAVVHVLVEADVPMPSATQPVEALRVELEAYYETLMIGALDFLKGLEQAAPVFPGKSSLMRAAMRRYDIGYRALAVDVPEFAIWAAMTDAAAGRATTERVGAELAGRVAGVDSQLAGIESQVAGLSTGLGGIRSLLAGLTGRADACRTDLSDQYRRELSRPIVDAGDLPDGIRLPATADLYVNPRARARRAETGSPVAAESWWEDAVEVADVQPFLAGFLTSPDATAAPLVVLGQPGSGKSMLTRVLAATLPPEEFFPVRVELRSVSADAPIQDQIEAAVHAAIGERVSWPELARSAVGALPVVMLDGFDELLQASGANRADYLEQVRDFQRREADRGRPVAVLVTSRIVVADRARVPDDSVVLRLDPFDDAQIGTWLDVWGATNSSIEPLTLDVALRYRELAEQPLLLLMLAIYDAWDNALRSAGSLDRADLYERLFADFARRELAKREPAAPIDAAAIAREIRRLEFVAMALFARGAQVVTERELDLDLHELLRDDRVDKPDSDRPLSAAQLLVGRFFFLHESRAREGVDQPERSFEFLHATFGEFLVARLVVNTLTDLAEERAHQAKRPYPSPVDAGPLAAWLSFAVLSARGPIIDFGRTMLSRLPAELHAGCDALLRELLAAAACPPQTWSLGGYQPIRRSASEREAAFSANLVTLLVLLAPEGVDVGSLGVTWRSQALLWESRLPEDAWKSLWTALRVTWRTDRRDGTITREDMSRVSLWHSMPWAPVLESPDEKWGSTELFHDVSVPLASVAGGWLKEAAFREDTRMALVLAHSVAPFWRSIATPFGGIHDASTYGSNLEVLLELLLASREEGEASRLVDLYVAALYTFRNVPAGDAVVMRMLMDDAHRVDPSVVLQVLENDDRTPQPMTSAQPPYWIRRAKASAGILAVCYQRKCSRPRLVDIFSVIDSDTWGLIDRPFRELLREEFTAIGVPFPESLFPEEPSPERVFR</sequence>
<organism evidence="2 3">
    <name type="scientific">Paractinoplanes bogorensis</name>
    <dbReference type="NCBI Taxonomy" id="1610840"/>
    <lineage>
        <taxon>Bacteria</taxon>
        <taxon>Bacillati</taxon>
        <taxon>Actinomycetota</taxon>
        <taxon>Actinomycetes</taxon>
        <taxon>Micromonosporales</taxon>
        <taxon>Micromonosporaceae</taxon>
        <taxon>Paractinoplanes</taxon>
    </lineage>
</organism>
<evidence type="ECO:0000313" key="3">
    <source>
        <dbReference type="Proteomes" id="UP001519654"/>
    </source>
</evidence>
<dbReference type="InterPro" id="IPR054567">
    <property type="entry name" value="NNH7"/>
</dbReference>
<evidence type="ECO:0000313" key="2">
    <source>
        <dbReference type="EMBL" id="MBU2668745.1"/>
    </source>
</evidence>
<name>A0ABS5Z2V2_9ACTN</name>
<gene>
    <name evidence="2" type="ORF">KOI35_35070</name>
</gene>
<reference evidence="2 3" key="1">
    <citation type="submission" date="2021-06" db="EMBL/GenBank/DDBJ databases">
        <title>Actinoplanes lichenicola sp. nov., and Actinoplanes ovalisporus sp. nov., isolated from lichen in Thailand.</title>
        <authorList>
            <person name="Saeng-In P."/>
            <person name="Kanchanasin P."/>
            <person name="Yuki M."/>
            <person name="Kudo T."/>
            <person name="Ohkuma M."/>
            <person name="Phongsopitanun W."/>
            <person name="Tanasupawat S."/>
        </authorList>
    </citation>
    <scope>NUCLEOTIDE SEQUENCE [LARGE SCALE GENOMIC DNA]</scope>
    <source>
        <strain evidence="2 3">NBRC 110975</strain>
    </source>
</reference>
<protein>
    <recommendedName>
        <fullName evidence="1">NACHT N-terminal Helical domain-containing protein</fullName>
    </recommendedName>
</protein>
<dbReference type="InterPro" id="IPR027417">
    <property type="entry name" value="P-loop_NTPase"/>
</dbReference>
<comment type="caution">
    <text evidence="2">The sequence shown here is derived from an EMBL/GenBank/DDBJ whole genome shotgun (WGS) entry which is preliminary data.</text>
</comment>